<reference evidence="2" key="1">
    <citation type="journal article" date="2012" name="Plasmid">
        <title>Characterization of Streptomyces plasmid-phage pFP4 and its evolutionary implications.</title>
        <authorList>
            <person name="Chen Z."/>
            <person name="Zhong L."/>
            <person name="Shen M."/>
            <person name="Fang P."/>
            <person name="Qin Z."/>
        </authorList>
    </citation>
    <scope>NUCLEOTIDE SEQUENCE</scope>
    <source>
        <strain evidence="2">FR1</strain>
        <plasmid evidence="2">pFP4</plasmid>
    </source>
</reference>
<dbReference type="Gene3D" id="3.40.50.300">
    <property type="entry name" value="P-loop containing nucleotide triphosphate hydrolases"/>
    <property type="match status" value="1"/>
</dbReference>
<dbReference type="Pfam" id="PF13614">
    <property type="entry name" value="AAA_31"/>
    <property type="match status" value="1"/>
</dbReference>
<accession>I1VH33</accession>
<geneLocation type="plasmid" evidence="2">
    <name>pFP4</name>
</geneLocation>
<proteinExistence type="predicted"/>
<dbReference type="SUPFAM" id="SSF52540">
    <property type="entry name" value="P-loop containing nucleoside triphosphate hydrolases"/>
    <property type="match status" value="1"/>
</dbReference>
<dbReference type="PANTHER" id="PTHR13696">
    <property type="entry name" value="P-LOOP CONTAINING NUCLEOSIDE TRIPHOSPHATE HYDROLASE"/>
    <property type="match status" value="1"/>
</dbReference>
<dbReference type="EMBL" id="JQ606827">
    <property type="protein sequence ID" value="AFI44031.1"/>
    <property type="molecule type" value="Genomic_DNA"/>
</dbReference>
<dbReference type="InterPro" id="IPR027417">
    <property type="entry name" value="P-loop_NTPase"/>
</dbReference>
<name>I1VH33_9ACTN</name>
<organism evidence="2">
    <name type="scientific">Streptomyces sp. FR1</name>
    <dbReference type="NCBI Taxonomy" id="349971"/>
    <lineage>
        <taxon>Bacteria</taxon>
        <taxon>Bacillati</taxon>
        <taxon>Actinomycetota</taxon>
        <taxon>Actinomycetes</taxon>
        <taxon>Kitasatosporales</taxon>
        <taxon>Streptomycetaceae</taxon>
        <taxon>Streptomyces</taxon>
    </lineage>
</organism>
<dbReference type="PANTHER" id="PTHR13696:SF52">
    <property type="entry name" value="PARA FAMILY PROTEIN CT_582"/>
    <property type="match status" value="1"/>
</dbReference>
<keyword evidence="2" id="KW-0614">Plasmid</keyword>
<protein>
    <submittedName>
        <fullName evidence="2">Putative plasmid partitioning protein ParA</fullName>
    </submittedName>
</protein>
<sequence length="303" mass="32465">MTTGLAGKLTSLLASELHSWQADQPAKPASQLTEETDMAQRVAMVNNKGGVGKTTTTIRVAEGLAKAGHRVLVVDMDPQGNASRRLGWAYNPDAPQLTISEAIQADAAGAVAQVIQPIGWDVDYATRIALAPARLELENRMSEAGIVGAWRRLTKALEGADNHYAYTLIDCPPSLFHLTQLALAAADCVVIISEPEYDSVEAAVRVRDFVRARAVELANPDLALAGVIVNAKQNLASHADQLASIRELFGDLVWDPVVPHRSLLVDADGDEIPLSEVRGEKANEVRAVYELLAQSLVKAVPVS</sequence>
<feature type="domain" description="AAA" evidence="1">
    <location>
        <begin position="41"/>
        <end position="210"/>
    </location>
</feature>
<evidence type="ECO:0000313" key="2">
    <source>
        <dbReference type="EMBL" id="AFI44031.1"/>
    </source>
</evidence>
<gene>
    <name evidence="2" type="ORF">pFP4.32c</name>
</gene>
<dbReference type="CDD" id="cd02042">
    <property type="entry name" value="ParAB_family"/>
    <property type="match status" value="1"/>
</dbReference>
<evidence type="ECO:0000259" key="1">
    <source>
        <dbReference type="Pfam" id="PF13614"/>
    </source>
</evidence>
<dbReference type="InterPro" id="IPR025669">
    <property type="entry name" value="AAA_dom"/>
</dbReference>
<dbReference type="InterPro" id="IPR050678">
    <property type="entry name" value="DNA_Partitioning_ATPase"/>
</dbReference>
<dbReference type="AlphaFoldDB" id="I1VH33"/>